<accession>A0A0G1CHG8</accession>
<gene>
    <name evidence="1" type="ORF">UV59_C0009G0032</name>
</gene>
<organism evidence="1 2">
    <name type="scientific">Candidatus Gottesmanbacteria bacterium GW2011_GWA1_43_11</name>
    <dbReference type="NCBI Taxonomy" id="1618436"/>
    <lineage>
        <taxon>Bacteria</taxon>
        <taxon>Candidatus Gottesmaniibacteriota</taxon>
    </lineage>
</organism>
<dbReference type="AlphaFoldDB" id="A0A0G1CHG8"/>
<sequence length="118" mass="13830">MERLKQSLTRKSFKDRLLKLADFVHNELAPRPAIHFGIVIAIEEINPKKTEIVFFAGQYDMENWKSVPIFHKVFAPTPEVRVQDIQPTDLIRVSLYKNKANRYGSFTEVQTMKKIVKR</sequence>
<evidence type="ECO:0000313" key="2">
    <source>
        <dbReference type="Proteomes" id="UP000034543"/>
    </source>
</evidence>
<dbReference type="EMBL" id="LCFB01000009">
    <property type="protein sequence ID" value="KKS85230.1"/>
    <property type="molecule type" value="Genomic_DNA"/>
</dbReference>
<protein>
    <submittedName>
        <fullName evidence="1">Uncharacterized protein</fullName>
    </submittedName>
</protein>
<evidence type="ECO:0000313" key="1">
    <source>
        <dbReference type="EMBL" id="KKS85230.1"/>
    </source>
</evidence>
<reference evidence="1 2" key="1">
    <citation type="journal article" date="2015" name="Nature">
        <title>rRNA introns, odd ribosomes, and small enigmatic genomes across a large radiation of phyla.</title>
        <authorList>
            <person name="Brown C.T."/>
            <person name="Hug L.A."/>
            <person name="Thomas B.C."/>
            <person name="Sharon I."/>
            <person name="Castelle C.J."/>
            <person name="Singh A."/>
            <person name="Wilkins M.J."/>
            <person name="Williams K.H."/>
            <person name="Banfield J.F."/>
        </authorList>
    </citation>
    <scope>NUCLEOTIDE SEQUENCE [LARGE SCALE GENOMIC DNA]</scope>
</reference>
<name>A0A0G1CHG8_9BACT</name>
<dbReference type="Proteomes" id="UP000034543">
    <property type="component" value="Unassembled WGS sequence"/>
</dbReference>
<comment type="caution">
    <text evidence="1">The sequence shown here is derived from an EMBL/GenBank/DDBJ whole genome shotgun (WGS) entry which is preliminary data.</text>
</comment>
<proteinExistence type="predicted"/>